<evidence type="ECO:0000313" key="2">
    <source>
        <dbReference type="Proteomes" id="UP000182409"/>
    </source>
</evidence>
<dbReference type="Proteomes" id="UP000182409">
    <property type="component" value="Unassembled WGS sequence"/>
</dbReference>
<accession>A0A1H4MJZ9</accession>
<gene>
    <name evidence="1" type="ORF">SAMN05443244_1956</name>
</gene>
<dbReference type="OrthoDB" id="121473at2"/>
<reference evidence="1 2" key="1">
    <citation type="submission" date="2016-10" db="EMBL/GenBank/DDBJ databases">
        <authorList>
            <person name="de Groot N.N."/>
        </authorList>
    </citation>
    <scope>NUCLEOTIDE SEQUENCE [LARGE SCALE GENOMIC DNA]</scope>
    <source>
        <strain evidence="1 2">AB35.6</strain>
    </source>
</reference>
<dbReference type="AlphaFoldDB" id="A0A1H4MJZ9"/>
<dbReference type="EMBL" id="FNSD01000001">
    <property type="protein sequence ID" value="SEB83319.1"/>
    <property type="molecule type" value="Genomic_DNA"/>
</dbReference>
<protein>
    <submittedName>
        <fullName evidence="1">Uncharacterized protein</fullName>
    </submittedName>
</protein>
<evidence type="ECO:0000313" key="1">
    <source>
        <dbReference type="EMBL" id="SEB83319.1"/>
    </source>
</evidence>
<sequence length="88" mass="10176">MFVRRITIERVTADGVVMPCPLKAIDSFCMRNFTNDAVFDDTMPIADGLLEAGLRVPLPLLEERMTDWFRRKRYLGEGETLRVTEVLR</sequence>
<proteinExistence type="predicted"/>
<organism evidence="1 2">
    <name type="scientific">Terriglobus roseus</name>
    <dbReference type="NCBI Taxonomy" id="392734"/>
    <lineage>
        <taxon>Bacteria</taxon>
        <taxon>Pseudomonadati</taxon>
        <taxon>Acidobacteriota</taxon>
        <taxon>Terriglobia</taxon>
        <taxon>Terriglobales</taxon>
        <taxon>Acidobacteriaceae</taxon>
        <taxon>Terriglobus</taxon>
    </lineage>
</organism>
<name>A0A1H4MJZ9_9BACT</name>